<evidence type="ECO:0000256" key="7">
    <source>
        <dbReference type="ARBA" id="ARBA00023180"/>
    </source>
</evidence>
<keyword evidence="3 8" id="KW-0812">Transmembrane</keyword>
<sequence>MKYFKILVASIIFTTIGTLSKLSNQSRLQGNVSYLLQKLFLPEETLQFIYEDSNNHNHLINIPNPYTITKINKSIRGIPHYYNTYIIFTANQTSFNGTLTKVQDSPLWDQSNSPRGRFIVITSNHIDTNFLRDTFYKYDIINFSLIQKMQNTTQHFVKDAISDFNRLENTYQLCYTSKPKMKEQEIKMILPYPLNISTTKLIELKAIYGLALENLNMIGNLFKMNASYLLTDDIKTLLYNNSNDIYVYLSFNRHELLYRDYDVCNYFYRDLMVWAVPLPDKMSTFKTIATTLDVKVWLIIIILLMAKSILWWLFSTLFKTEINLFDLLTCILTSFVITLGGSYNSLPNLRSLKVLLLFYLAYSMEISTIFQGELYSGLTHPKMEHGITSMRELAESPLPMIGTMQTKNLITEHFSNHPIFSKVLKKLVIPNPLDLTIVLKNIEIAVQF</sequence>
<dbReference type="GO" id="GO:0005886">
    <property type="term" value="C:plasma membrane"/>
    <property type="evidence" value="ECO:0007669"/>
    <property type="project" value="UniProtKB-SubCell"/>
</dbReference>
<keyword evidence="6" id="KW-0675">Receptor</keyword>
<name>A0A8K0CLU7_IGNLU</name>
<organism evidence="9 10">
    <name type="scientific">Ignelater luminosus</name>
    <name type="common">Cucubano</name>
    <name type="synonym">Pyrophorus luminosus</name>
    <dbReference type="NCBI Taxonomy" id="2038154"/>
    <lineage>
        <taxon>Eukaryota</taxon>
        <taxon>Metazoa</taxon>
        <taxon>Ecdysozoa</taxon>
        <taxon>Arthropoda</taxon>
        <taxon>Hexapoda</taxon>
        <taxon>Insecta</taxon>
        <taxon>Pterygota</taxon>
        <taxon>Neoptera</taxon>
        <taxon>Endopterygota</taxon>
        <taxon>Coleoptera</taxon>
        <taxon>Polyphaga</taxon>
        <taxon>Elateriformia</taxon>
        <taxon>Elateroidea</taxon>
        <taxon>Elateridae</taxon>
        <taxon>Agrypninae</taxon>
        <taxon>Pyrophorini</taxon>
        <taxon>Ignelater</taxon>
    </lineage>
</organism>
<evidence type="ECO:0000256" key="2">
    <source>
        <dbReference type="ARBA" id="ARBA00022475"/>
    </source>
</evidence>
<keyword evidence="4 8" id="KW-1133">Transmembrane helix</keyword>
<evidence type="ECO:0000313" key="10">
    <source>
        <dbReference type="Proteomes" id="UP000801492"/>
    </source>
</evidence>
<dbReference type="InterPro" id="IPR052192">
    <property type="entry name" value="Insect_Ionotropic_Sensory_Rcpt"/>
</dbReference>
<evidence type="ECO:0000256" key="8">
    <source>
        <dbReference type="SAM" id="Phobius"/>
    </source>
</evidence>
<evidence type="ECO:0000256" key="5">
    <source>
        <dbReference type="ARBA" id="ARBA00023136"/>
    </source>
</evidence>
<gene>
    <name evidence="9" type="ORF">ILUMI_19741</name>
</gene>
<dbReference type="Proteomes" id="UP000801492">
    <property type="component" value="Unassembled WGS sequence"/>
</dbReference>
<dbReference type="PANTHER" id="PTHR42643">
    <property type="entry name" value="IONOTROPIC RECEPTOR 20A-RELATED"/>
    <property type="match status" value="1"/>
</dbReference>
<feature type="transmembrane region" description="Helical" evidence="8">
    <location>
        <begin position="296"/>
        <end position="317"/>
    </location>
</feature>
<dbReference type="Gene3D" id="1.10.287.70">
    <property type="match status" value="1"/>
</dbReference>
<keyword evidence="5 8" id="KW-0472">Membrane</keyword>
<evidence type="ECO:0000256" key="1">
    <source>
        <dbReference type="ARBA" id="ARBA00004651"/>
    </source>
</evidence>
<keyword evidence="2" id="KW-1003">Cell membrane</keyword>
<dbReference type="EMBL" id="VTPC01087695">
    <property type="protein sequence ID" value="KAF2886432.1"/>
    <property type="molecule type" value="Genomic_DNA"/>
</dbReference>
<evidence type="ECO:0000256" key="3">
    <source>
        <dbReference type="ARBA" id="ARBA00022692"/>
    </source>
</evidence>
<reference evidence="9" key="1">
    <citation type="submission" date="2019-08" db="EMBL/GenBank/DDBJ databases">
        <title>The genome of the North American firefly Photinus pyralis.</title>
        <authorList>
            <consortium name="Photinus pyralis genome working group"/>
            <person name="Fallon T.R."/>
            <person name="Sander Lower S.E."/>
            <person name="Weng J.-K."/>
        </authorList>
    </citation>
    <scope>NUCLEOTIDE SEQUENCE</scope>
    <source>
        <strain evidence="9">TRF0915ILg1</strain>
        <tissue evidence="9">Whole body</tissue>
    </source>
</reference>
<comment type="caution">
    <text evidence="9">The sequence shown here is derived from an EMBL/GenBank/DDBJ whole genome shotgun (WGS) entry which is preliminary data.</text>
</comment>
<keyword evidence="10" id="KW-1185">Reference proteome</keyword>
<feature type="transmembrane region" description="Helical" evidence="8">
    <location>
        <begin position="324"/>
        <end position="343"/>
    </location>
</feature>
<dbReference type="PANTHER" id="PTHR42643:SF24">
    <property type="entry name" value="IONOTROPIC RECEPTOR 60A"/>
    <property type="match status" value="1"/>
</dbReference>
<evidence type="ECO:0000256" key="4">
    <source>
        <dbReference type="ARBA" id="ARBA00022989"/>
    </source>
</evidence>
<accession>A0A8K0CLU7</accession>
<evidence type="ECO:0008006" key="11">
    <source>
        <dbReference type="Google" id="ProtNLM"/>
    </source>
</evidence>
<dbReference type="OrthoDB" id="6430908at2759"/>
<proteinExistence type="predicted"/>
<keyword evidence="7" id="KW-0325">Glycoprotein</keyword>
<evidence type="ECO:0000313" key="9">
    <source>
        <dbReference type="EMBL" id="KAF2886432.1"/>
    </source>
</evidence>
<dbReference type="AlphaFoldDB" id="A0A8K0CLU7"/>
<evidence type="ECO:0000256" key="6">
    <source>
        <dbReference type="ARBA" id="ARBA00023170"/>
    </source>
</evidence>
<comment type="subcellular location">
    <subcellularLocation>
        <location evidence="1">Cell membrane</location>
        <topology evidence="1">Multi-pass membrane protein</topology>
    </subcellularLocation>
</comment>
<protein>
    <recommendedName>
        <fullName evidence="11">Ionotropic receptor</fullName>
    </recommendedName>
</protein>